<keyword evidence="3" id="KW-1185">Reference proteome</keyword>
<sequence length="96" mass="10479">MSLPAEKDRRTPPIDAGSKSRPEGRTAARVLRRCSSTPDVERVVVGRRIPQPRKGRGHVYALRPLTQTVVSALNADLTMKDLTEDIAASRYPSVAG</sequence>
<evidence type="ECO:0000256" key="1">
    <source>
        <dbReference type="SAM" id="MobiDB-lite"/>
    </source>
</evidence>
<dbReference type="EMBL" id="BOOU01000036">
    <property type="protein sequence ID" value="GII77445.1"/>
    <property type="molecule type" value="Genomic_DNA"/>
</dbReference>
<evidence type="ECO:0000313" key="3">
    <source>
        <dbReference type="Proteomes" id="UP000655287"/>
    </source>
</evidence>
<accession>A0A919V4N1</accession>
<gene>
    <name evidence="2" type="ORF">Sru01_24270</name>
</gene>
<name>A0A919V4N1_9ACTN</name>
<dbReference type="AlphaFoldDB" id="A0A919V4N1"/>
<evidence type="ECO:0000313" key="2">
    <source>
        <dbReference type="EMBL" id="GII77445.1"/>
    </source>
</evidence>
<feature type="region of interest" description="Disordered" evidence="1">
    <location>
        <begin position="1"/>
        <end position="29"/>
    </location>
</feature>
<protein>
    <submittedName>
        <fullName evidence="2">Uncharacterized protein</fullName>
    </submittedName>
</protein>
<proteinExistence type="predicted"/>
<dbReference type="Proteomes" id="UP000655287">
    <property type="component" value="Unassembled WGS sequence"/>
</dbReference>
<reference evidence="2" key="1">
    <citation type="submission" date="2021-01" db="EMBL/GenBank/DDBJ databases">
        <title>Whole genome shotgun sequence of Sphaerisporangium rufum NBRC 109079.</title>
        <authorList>
            <person name="Komaki H."/>
            <person name="Tamura T."/>
        </authorList>
    </citation>
    <scope>NUCLEOTIDE SEQUENCE</scope>
    <source>
        <strain evidence="2">NBRC 109079</strain>
    </source>
</reference>
<organism evidence="2 3">
    <name type="scientific">Sphaerisporangium rufum</name>
    <dbReference type="NCBI Taxonomy" id="1381558"/>
    <lineage>
        <taxon>Bacteria</taxon>
        <taxon>Bacillati</taxon>
        <taxon>Actinomycetota</taxon>
        <taxon>Actinomycetes</taxon>
        <taxon>Streptosporangiales</taxon>
        <taxon>Streptosporangiaceae</taxon>
        <taxon>Sphaerisporangium</taxon>
    </lineage>
</organism>
<feature type="compositionally biased region" description="Basic and acidic residues" evidence="1">
    <location>
        <begin position="1"/>
        <end position="26"/>
    </location>
</feature>
<comment type="caution">
    <text evidence="2">The sequence shown here is derived from an EMBL/GenBank/DDBJ whole genome shotgun (WGS) entry which is preliminary data.</text>
</comment>